<feature type="chain" id="PRO_5012522235" evidence="2">
    <location>
        <begin position="19"/>
        <end position="309"/>
    </location>
</feature>
<dbReference type="RefSeq" id="WP_073368143.1">
    <property type="nucleotide sequence ID" value="NZ_FQWB01000001.1"/>
</dbReference>
<keyword evidence="5" id="KW-1185">Reference proteome</keyword>
<dbReference type="OrthoDB" id="1056765at2"/>
<evidence type="ECO:0000259" key="3">
    <source>
        <dbReference type="Pfam" id="PF18962"/>
    </source>
</evidence>
<dbReference type="NCBIfam" id="TIGR04183">
    <property type="entry name" value="Por_Secre_tail"/>
    <property type="match status" value="1"/>
</dbReference>
<reference evidence="5" key="1">
    <citation type="submission" date="2016-11" db="EMBL/GenBank/DDBJ databases">
        <authorList>
            <person name="Varghese N."/>
            <person name="Submissions S."/>
        </authorList>
    </citation>
    <scope>NUCLEOTIDE SEQUENCE [LARGE SCALE GENOMIC DNA]</scope>
    <source>
        <strain evidence="5">DSM 19978</strain>
    </source>
</reference>
<evidence type="ECO:0000313" key="4">
    <source>
        <dbReference type="EMBL" id="SHF92923.1"/>
    </source>
</evidence>
<name>A0A1M5FN52_9FLAO</name>
<evidence type="ECO:0000313" key="5">
    <source>
        <dbReference type="Proteomes" id="UP000184516"/>
    </source>
</evidence>
<feature type="signal peptide" evidence="2">
    <location>
        <begin position="1"/>
        <end position="18"/>
    </location>
</feature>
<gene>
    <name evidence="4" type="ORF">SAMN05443549_101862</name>
</gene>
<sequence>MKKLYTLSIILFTTLSFGQTPPISLVAAGVSYDENFDGMGNLLGFLPGWTAINANGSSLTMALNDGSTSTGNVYNVGLTSGDVDRAFGTLAEGTTTPVLGAVFQNNTGSVATKIAITSRMEQWRSSTNPTNEAVAFYYSLDATSLSTGTWTAVTTLNLNEKLTTAVTNTAVNGNLSVNYTNMSNTISGLNWPNGGNLWIKWVDNIDAGNPNGLFAIDEFRIVITTVLGVKQNTISGLNMYPNPVSKGTLYITSNSSDVKSVSVYDLLGKQVLNAKTSNNAVNVSSLTSGSYIVKITEDGKTDTKKLIIQ</sequence>
<keyword evidence="1 2" id="KW-0732">Signal</keyword>
<evidence type="ECO:0000256" key="1">
    <source>
        <dbReference type="ARBA" id="ARBA00022729"/>
    </source>
</evidence>
<proteinExistence type="predicted"/>
<dbReference type="Pfam" id="PF18962">
    <property type="entry name" value="Por_Secre_tail"/>
    <property type="match status" value="1"/>
</dbReference>
<dbReference type="AlphaFoldDB" id="A0A1M5FN52"/>
<accession>A0A1M5FN52</accession>
<organism evidence="4 5">
    <name type="scientific">Flavobacterium fluvii</name>
    <dbReference type="NCBI Taxonomy" id="468056"/>
    <lineage>
        <taxon>Bacteria</taxon>
        <taxon>Pseudomonadati</taxon>
        <taxon>Bacteroidota</taxon>
        <taxon>Flavobacteriia</taxon>
        <taxon>Flavobacteriales</taxon>
        <taxon>Flavobacteriaceae</taxon>
        <taxon>Flavobacterium</taxon>
    </lineage>
</organism>
<dbReference type="Proteomes" id="UP000184516">
    <property type="component" value="Unassembled WGS sequence"/>
</dbReference>
<dbReference type="EMBL" id="FQWB01000001">
    <property type="protein sequence ID" value="SHF92923.1"/>
    <property type="molecule type" value="Genomic_DNA"/>
</dbReference>
<dbReference type="STRING" id="468056.SAMN05443549_101862"/>
<protein>
    <submittedName>
        <fullName evidence="4">Por secretion system C-terminal sorting domain-containing protein</fullName>
    </submittedName>
</protein>
<dbReference type="InterPro" id="IPR026444">
    <property type="entry name" value="Secre_tail"/>
</dbReference>
<evidence type="ECO:0000256" key="2">
    <source>
        <dbReference type="SAM" id="SignalP"/>
    </source>
</evidence>
<feature type="domain" description="Secretion system C-terminal sorting" evidence="3">
    <location>
        <begin position="239"/>
        <end position="308"/>
    </location>
</feature>